<evidence type="ECO:0000313" key="2">
    <source>
        <dbReference type="EMBL" id="CEM45566.1"/>
    </source>
</evidence>
<dbReference type="AlphaFoldDB" id="A0A0G4HML4"/>
<protein>
    <submittedName>
        <fullName evidence="2">Uncharacterized protein</fullName>
    </submittedName>
</protein>
<feature type="compositionally biased region" description="Low complexity" evidence="1">
    <location>
        <begin position="288"/>
        <end position="301"/>
    </location>
</feature>
<dbReference type="VEuPathDB" id="CryptoDB:Cvel_29343"/>
<sequence>MAALTLGGPSLSTAPVVPSPPVALSQKADKEEEEAPFAPVLSSYRYVKVDFAAVPQIKGKESIQEWVQKWKNFCNDQLPQERFPDLQSWRNKMKVCFDKIENIVVSADIQRLLGRDVCAENIPRALKKEYGLVTFQVESKIALRIQFFPYHCERLDRDGLPVVRSGLVFSYYTIHKRLDQLLGNASKEKYHIDEDSLVPNVLNSFTREQHKEILRALPDEVFEESDNVAELDDLSLSRIKFLMLRKVLKKFALTEGPQTEKRQERAKGPQGLERANGVFDGQSGRRGSGFSSSSQSSGSQGAPLVCRTYGNRHSVSVQCRATQEDAPPCRACGEKGHWDRAPVCKKNSGGRGGSSGCL</sequence>
<organism evidence="2">
    <name type="scientific">Chromera velia CCMP2878</name>
    <dbReference type="NCBI Taxonomy" id="1169474"/>
    <lineage>
        <taxon>Eukaryota</taxon>
        <taxon>Sar</taxon>
        <taxon>Alveolata</taxon>
        <taxon>Colpodellida</taxon>
        <taxon>Chromeraceae</taxon>
        <taxon>Chromera</taxon>
    </lineage>
</organism>
<reference evidence="2" key="1">
    <citation type="submission" date="2014-11" db="EMBL/GenBank/DDBJ databases">
        <authorList>
            <person name="Otto D Thomas"/>
            <person name="Naeem Raeece"/>
        </authorList>
    </citation>
    <scope>NUCLEOTIDE SEQUENCE</scope>
</reference>
<evidence type="ECO:0000256" key="1">
    <source>
        <dbReference type="SAM" id="MobiDB-lite"/>
    </source>
</evidence>
<feature type="region of interest" description="Disordered" evidence="1">
    <location>
        <begin position="256"/>
        <end position="305"/>
    </location>
</feature>
<accession>A0A0G4HML4</accession>
<feature type="compositionally biased region" description="Basic and acidic residues" evidence="1">
    <location>
        <begin position="258"/>
        <end position="267"/>
    </location>
</feature>
<dbReference type="PhylomeDB" id="A0A0G4HML4"/>
<feature type="region of interest" description="Disordered" evidence="1">
    <location>
        <begin position="1"/>
        <end position="30"/>
    </location>
</feature>
<gene>
    <name evidence="2" type="ORF">Cvel_29343</name>
</gene>
<proteinExistence type="predicted"/>
<dbReference type="EMBL" id="CDMZ01003220">
    <property type="protein sequence ID" value="CEM45566.1"/>
    <property type="molecule type" value="Genomic_DNA"/>
</dbReference>
<name>A0A0G4HML4_9ALVE</name>